<comment type="caution">
    <text evidence="1">The sequence shown here is derived from an EMBL/GenBank/DDBJ whole genome shotgun (WGS) entry which is preliminary data.</text>
</comment>
<reference evidence="2" key="1">
    <citation type="journal article" date="2019" name="Int. J. Syst. Evol. Microbiol.">
        <title>The Global Catalogue of Microorganisms (GCM) 10K type strain sequencing project: providing services to taxonomists for standard genome sequencing and annotation.</title>
        <authorList>
            <consortium name="The Broad Institute Genomics Platform"/>
            <consortium name="The Broad Institute Genome Sequencing Center for Infectious Disease"/>
            <person name="Wu L."/>
            <person name="Ma J."/>
        </authorList>
    </citation>
    <scope>NUCLEOTIDE SEQUENCE [LARGE SCALE GENOMIC DNA]</scope>
    <source>
        <strain evidence="2">JCM 18324</strain>
    </source>
</reference>
<dbReference type="Proteomes" id="UP001501147">
    <property type="component" value="Unassembled WGS sequence"/>
</dbReference>
<keyword evidence="2" id="KW-1185">Reference proteome</keyword>
<organism evidence="1 2">
    <name type="scientific">Streptomyces sanyensis</name>
    <dbReference type="NCBI Taxonomy" id="568869"/>
    <lineage>
        <taxon>Bacteria</taxon>
        <taxon>Bacillati</taxon>
        <taxon>Actinomycetota</taxon>
        <taxon>Actinomycetes</taxon>
        <taxon>Kitasatosporales</taxon>
        <taxon>Streptomycetaceae</taxon>
        <taxon>Streptomyces</taxon>
    </lineage>
</organism>
<proteinExistence type="predicted"/>
<gene>
    <name evidence="1" type="ORF">GCM10023329_44230</name>
</gene>
<accession>A0ABP9B264</accession>
<name>A0ABP9B264_9ACTN</name>
<protein>
    <submittedName>
        <fullName evidence="1">Uncharacterized protein</fullName>
    </submittedName>
</protein>
<sequence>MMIVELSTGVLIDGTPVGAGMRIECPADVGGYLVERGWARKVGAAHNVVGGRKLLALSARDIPGADQSFSEWSSWMRPEWVRPDGRAVVSGDERFWLPVCCPGCQRYGYAPKEKLPDDARRDKDSDARPIWCKRCR</sequence>
<evidence type="ECO:0000313" key="2">
    <source>
        <dbReference type="Proteomes" id="UP001501147"/>
    </source>
</evidence>
<dbReference type="EMBL" id="BAABJV010000013">
    <property type="protein sequence ID" value="GAA4788221.1"/>
    <property type="molecule type" value="Genomic_DNA"/>
</dbReference>
<evidence type="ECO:0000313" key="1">
    <source>
        <dbReference type="EMBL" id="GAA4788221.1"/>
    </source>
</evidence>